<sequence>MRRIPTPAIAAGIGTAVLMLAAAIGFGRPDLAVAGVLLVIATAAASSAPRSGEAVLHLQRGEARSDADGQGMILPVRLEVSAPGAELVVVTVQSPGRRARRTVLAGSTTAVSARVRTVHSGDQDLLTVSGTTVGPDATWTAAMGPSQTLRARIDPHARVVRDLPLPRVPAGLTGGHDAPRPGDGGEFRDIHPFAPGDRLQRIDWKATARLGRRPGDLYVRRTMATSDIDVALVLDDGDDLTGKVGDWAHGDRALGLPSSMDVAREAAWSLARAYLDRADQVSFQVLSRLSTAVPRGSGARHRERLRAAIAVVTAQQRMSRMRTPAVPSSALVVLLSTFLDDEPVRLAGLWRAGGHRVVAVDVLPQLRTERLRREEIAAARMVLGARADRLAEVRAMGVDLLAWDVAPGARAAALRAMTRQRRRG</sequence>
<dbReference type="PANTHER" id="PTHR33608:SF14">
    <property type="entry name" value="POSSIBLE CONSERVED SECRETED PROTEIN"/>
    <property type="match status" value="1"/>
</dbReference>
<evidence type="ECO:0000313" key="3">
    <source>
        <dbReference type="EMBL" id="QAY61550.1"/>
    </source>
</evidence>
<keyword evidence="4" id="KW-1185">Reference proteome</keyword>
<gene>
    <name evidence="3" type="ORF">ET475_17310</name>
</gene>
<feature type="compositionally biased region" description="Basic and acidic residues" evidence="1">
    <location>
        <begin position="177"/>
        <end position="187"/>
    </location>
</feature>
<dbReference type="Pfam" id="PF01882">
    <property type="entry name" value="DUF58"/>
    <property type="match status" value="1"/>
</dbReference>
<dbReference type="EMBL" id="CP035494">
    <property type="protein sequence ID" value="QAY61550.1"/>
    <property type="molecule type" value="Genomic_DNA"/>
</dbReference>
<feature type="region of interest" description="Disordered" evidence="1">
    <location>
        <begin position="166"/>
        <end position="187"/>
    </location>
</feature>
<feature type="domain" description="DUF58" evidence="2">
    <location>
        <begin position="192"/>
        <end position="364"/>
    </location>
</feature>
<dbReference type="PANTHER" id="PTHR33608">
    <property type="entry name" value="BLL2464 PROTEIN"/>
    <property type="match status" value="1"/>
</dbReference>
<dbReference type="RefSeq" id="WP_129393218.1">
    <property type="nucleotide sequence ID" value="NZ_CP035494.1"/>
</dbReference>
<proteinExistence type="predicted"/>
<reference evidence="3 4" key="1">
    <citation type="submission" date="2019-01" db="EMBL/GenBank/DDBJ databases">
        <title>Genome sequencing of strain DFW100M-13.</title>
        <authorList>
            <person name="Heo J."/>
            <person name="Kim S.-J."/>
            <person name="Kim J.-S."/>
            <person name="Hong S.-B."/>
            <person name="Kwon S.-W."/>
        </authorList>
    </citation>
    <scope>NUCLEOTIDE SEQUENCE [LARGE SCALE GENOMIC DNA]</scope>
    <source>
        <strain evidence="3 4">DFW100M-13</strain>
    </source>
</reference>
<evidence type="ECO:0000259" key="2">
    <source>
        <dbReference type="Pfam" id="PF01882"/>
    </source>
</evidence>
<name>A0A4P6EGH2_9MICO</name>
<accession>A0A4P6EGH2</accession>
<protein>
    <submittedName>
        <fullName evidence="3">DUF58 domain-containing protein</fullName>
    </submittedName>
</protein>
<dbReference type="InterPro" id="IPR002881">
    <property type="entry name" value="DUF58"/>
</dbReference>
<dbReference type="Proteomes" id="UP000293995">
    <property type="component" value="Chromosome"/>
</dbReference>
<evidence type="ECO:0000313" key="4">
    <source>
        <dbReference type="Proteomes" id="UP000293995"/>
    </source>
</evidence>
<dbReference type="OrthoDB" id="9776116at2"/>
<dbReference type="KEGG" id="mprt:ET475_17310"/>
<organism evidence="3 4">
    <name type="scientific">Microbacterium protaetiae</name>
    <dbReference type="NCBI Taxonomy" id="2509458"/>
    <lineage>
        <taxon>Bacteria</taxon>
        <taxon>Bacillati</taxon>
        <taxon>Actinomycetota</taxon>
        <taxon>Actinomycetes</taxon>
        <taxon>Micrococcales</taxon>
        <taxon>Microbacteriaceae</taxon>
        <taxon>Microbacterium</taxon>
    </lineage>
</organism>
<dbReference type="AlphaFoldDB" id="A0A4P6EGH2"/>
<evidence type="ECO:0000256" key="1">
    <source>
        <dbReference type="SAM" id="MobiDB-lite"/>
    </source>
</evidence>